<dbReference type="InterPro" id="IPR006026">
    <property type="entry name" value="Peptidase_Metallo"/>
</dbReference>
<evidence type="ECO:0000256" key="2">
    <source>
        <dbReference type="ARBA" id="ARBA00022670"/>
    </source>
</evidence>
<dbReference type="Gene3D" id="3.40.390.10">
    <property type="entry name" value="Collagenase (Catalytic Domain)"/>
    <property type="match status" value="1"/>
</dbReference>
<dbReference type="InterPro" id="IPR024079">
    <property type="entry name" value="MetalloPept_cat_dom_sf"/>
</dbReference>
<dbReference type="GO" id="GO:0008270">
    <property type="term" value="F:zinc ion binding"/>
    <property type="evidence" value="ECO:0007669"/>
    <property type="project" value="UniProtKB-UniRule"/>
</dbReference>
<keyword evidence="10" id="KW-1185">Reference proteome</keyword>
<keyword evidence="2 5" id="KW-0645">Protease</keyword>
<organism evidence="9 10">
    <name type="scientific">Lymnaea stagnalis</name>
    <name type="common">Great pond snail</name>
    <name type="synonym">Helix stagnalis</name>
    <dbReference type="NCBI Taxonomy" id="6523"/>
    <lineage>
        <taxon>Eukaryota</taxon>
        <taxon>Metazoa</taxon>
        <taxon>Spiralia</taxon>
        <taxon>Lophotrochozoa</taxon>
        <taxon>Mollusca</taxon>
        <taxon>Gastropoda</taxon>
        <taxon>Heterobranchia</taxon>
        <taxon>Euthyneura</taxon>
        <taxon>Panpulmonata</taxon>
        <taxon>Hygrophila</taxon>
        <taxon>Lymnaeoidea</taxon>
        <taxon>Lymnaeidae</taxon>
        <taxon>Lymnaea</taxon>
    </lineage>
</organism>
<dbReference type="SMART" id="SM00235">
    <property type="entry name" value="ZnMc"/>
    <property type="match status" value="1"/>
</dbReference>
<dbReference type="CDD" id="cd04280">
    <property type="entry name" value="ZnMc_astacin_like"/>
    <property type="match status" value="1"/>
</dbReference>
<evidence type="ECO:0000259" key="7">
    <source>
        <dbReference type="PROSITE" id="PS51670"/>
    </source>
</evidence>
<evidence type="ECO:0000256" key="6">
    <source>
        <dbReference type="RuleBase" id="RU361183"/>
    </source>
</evidence>
<proteinExistence type="predicted"/>
<comment type="caution">
    <text evidence="9">The sequence shown here is derived from an EMBL/GenBank/DDBJ whole genome shotgun (WGS) entry which is preliminary data.</text>
</comment>
<keyword evidence="5 6" id="KW-0479">Metal-binding</keyword>
<dbReference type="Pfam" id="PF01549">
    <property type="entry name" value="ShK"/>
    <property type="match status" value="3"/>
</dbReference>
<dbReference type="PANTHER" id="PTHR10127:SF850">
    <property type="entry name" value="METALLOENDOPEPTIDASE"/>
    <property type="match status" value="1"/>
</dbReference>
<evidence type="ECO:0000259" key="8">
    <source>
        <dbReference type="PROSITE" id="PS51864"/>
    </source>
</evidence>
<dbReference type="GO" id="GO:0004222">
    <property type="term" value="F:metalloendopeptidase activity"/>
    <property type="evidence" value="ECO:0007669"/>
    <property type="project" value="UniProtKB-UniRule"/>
</dbReference>
<keyword evidence="5 6" id="KW-0862">Zinc</keyword>
<feature type="binding site" evidence="5">
    <location>
        <position position="109"/>
    </location>
    <ligand>
        <name>Zn(2+)</name>
        <dbReference type="ChEBI" id="CHEBI:29105"/>
        <note>catalytic</note>
    </ligand>
</feature>
<dbReference type="InterPro" id="IPR003582">
    <property type="entry name" value="ShKT_dom"/>
</dbReference>
<feature type="non-terminal residue" evidence="9">
    <location>
        <position position="1"/>
    </location>
</feature>
<name>A0AAV2ID65_LYMST</name>
<evidence type="ECO:0000256" key="3">
    <source>
        <dbReference type="ARBA" id="ARBA00022801"/>
    </source>
</evidence>
<dbReference type="AlphaFoldDB" id="A0AAV2ID65"/>
<dbReference type="PRINTS" id="PR00480">
    <property type="entry name" value="ASTACIN"/>
</dbReference>
<evidence type="ECO:0000256" key="4">
    <source>
        <dbReference type="PROSITE-ProRule" id="PRU01005"/>
    </source>
</evidence>
<keyword evidence="5 6" id="KW-0482">Metalloprotease</keyword>
<keyword evidence="3 5" id="KW-0378">Hydrolase</keyword>
<dbReference type="InterPro" id="IPR034035">
    <property type="entry name" value="Astacin-like_dom"/>
</dbReference>
<comment type="caution">
    <text evidence="4">Lacks conserved residue(s) required for the propagation of feature annotation.</text>
</comment>
<dbReference type="EMBL" id="CAXITT010000564">
    <property type="protein sequence ID" value="CAL1543605.1"/>
    <property type="molecule type" value="Genomic_DNA"/>
</dbReference>
<dbReference type="Gene3D" id="1.10.10.1940">
    <property type="match status" value="1"/>
</dbReference>
<feature type="binding site" evidence="5">
    <location>
        <position position="103"/>
    </location>
    <ligand>
        <name>Zn(2+)</name>
        <dbReference type="ChEBI" id="CHEBI:29105"/>
        <note>catalytic</note>
    </ligand>
</feature>
<evidence type="ECO:0000313" key="9">
    <source>
        <dbReference type="EMBL" id="CAL1543605.1"/>
    </source>
</evidence>
<comment type="cofactor">
    <cofactor evidence="5 6">
        <name>Zn(2+)</name>
        <dbReference type="ChEBI" id="CHEBI:29105"/>
    </cofactor>
    <text evidence="5 6">Binds 1 zinc ion per subunit.</text>
</comment>
<dbReference type="Proteomes" id="UP001497497">
    <property type="component" value="Unassembled WGS sequence"/>
</dbReference>
<feature type="binding site" evidence="5">
    <location>
        <position position="99"/>
    </location>
    <ligand>
        <name>Zn(2+)</name>
        <dbReference type="ChEBI" id="CHEBI:29105"/>
        <note>catalytic</note>
    </ligand>
</feature>
<feature type="non-terminal residue" evidence="9">
    <location>
        <position position="378"/>
    </location>
</feature>
<dbReference type="InterPro" id="IPR001506">
    <property type="entry name" value="Peptidase_M12A"/>
</dbReference>
<reference evidence="9 10" key="1">
    <citation type="submission" date="2024-04" db="EMBL/GenBank/DDBJ databases">
        <authorList>
            <consortium name="Genoscope - CEA"/>
            <person name="William W."/>
        </authorList>
    </citation>
    <scope>NUCLEOTIDE SEQUENCE [LARGE SCALE GENOMIC DNA]</scope>
</reference>
<dbReference type="Pfam" id="PF01400">
    <property type="entry name" value="Astacin"/>
    <property type="match status" value="1"/>
</dbReference>
<feature type="domain" description="Peptidase M12A" evidence="8">
    <location>
        <begin position="6"/>
        <end position="206"/>
    </location>
</feature>
<comment type="function">
    <text evidence="1">Metalloprotease.</text>
</comment>
<feature type="domain" description="ShKT" evidence="7">
    <location>
        <begin position="341"/>
        <end position="378"/>
    </location>
</feature>
<dbReference type="SUPFAM" id="SSF55486">
    <property type="entry name" value="Metalloproteases ('zincins'), catalytic domain"/>
    <property type="match status" value="1"/>
</dbReference>
<feature type="domain" description="ShKT" evidence="7">
    <location>
        <begin position="294"/>
        <end position="330"/>
    </location>
</feature>
<dbReference type="GO" id="GO:0006508">
    <property type="term" value="P:proteolysis"/>
    <property type="evidence" value="ECO:0007669"/>
    <property type="project" value="UniProtKB-KW"/>
</dbReference>
<dbReference type="SMART" id="SM00254">
    <property type="entry name" value="ShKT"/>
    <property type="match status" value="3"/>
</dbReference>
<dbReference type="PANTHER" id="PTHR10127">
    <property type="entry name" value="DISCOIDIN, CUB, EGF, LAMININ , AND ZINC METALLOPROTEASE DOMAIN CONTAINING"/>
    <property type="match status" value="1"/>
</dbReference>
<dbReference type="EC" id="3.4.24.-" evidence="6"/>
<evidence type="ECO:0000256" key="5">
    <source>
        <dbReference type="PROSITE-ProRule" id="PRU01211"/>
    </source>
</evidence>
<feature type="domain" description="ShKT" evidence="7">
    <location>
        <begin position="247"/>
        <end position="283"/>
    </location>
</feature>
<evidence type="ECO:0000313" key="10">
    <source>
        <dbReference type="Proteomes" id="UP001497497"/>
    </source>
</evidence>
<evidence type="ECO:0000256" key="1">
    <source>
        <dbReference type="ARBA" id="ARBA00002657"/>
    </source>
</evidence>
<protein>
    <recommendedName>
        <fullName evidence="6">Metalloendopeptidase</fullName>
        <ecNumber evidence="6">3.4.24.-</ecNumber>
    </recommendedName>
</protein>
<accession>A0AAV2ID65</accession>
<dbReference type="PROSITE" id="PS51670">
    <property type="entry name" value="SHKT"/>
    <property type="match status" value="3"/>
</dbReference>
<dbReference type="PROSITE" id="PS51864">
    <property type="entry name" value="ASTACIN"/>
    <property type="match status" value="1"/>
</dbReference>
<feature type="active site" evidence="5">
    <location>
        <position position="100"/>
    </location>
</feature>
<sequence length="378" mass="43257">SRTKRKATRSTRLRWTNAEIPYMFTKGDFDDKEQYMIKRAMTEWERYTCVKFRPAVTEDKNSVRFQNGGGCNSQLGMVGRVQTLNLMAPGCRFKGLYLHEIGHALGLVHEHQLPDRDKYIEILYYNVAPQMRAWFNKYTTREVDQMNVPYEYSSVMHYGITAFAKDGNSQTIRAFDRSKEDSIGKVYLKELSYSDVLVTNLMYNCSDHCPDKNKCGPKGHVDQNCNCICADGSKDCDRTRSNKDVKCVNNYNSWACYIWANQGECERNPLYMKENCKKACGVCGAERAQQQGGCKDVFSSVKCAVWKQRGDCSTNVGWMKANCRSTCGLCGDSATRPEVNCQNSYKDEQKCDDWAKDGECKVNAKWMFNNCRKSCAMC</sequence>
<gene>
    <name evidence="9" type="ORF">GSLYS_00017139001</name>
</gene>